<evidence type="ECO:0000256" key="1">
    <source>
        <dbReference type="SAM" id="MobiDB-lite"/>
    </source>
</evidence>
<protein>
    <submittedName>
        <fullName evidence="2">Uncharacterized protein</fullName>
    </submittedName>
</protein>
<name>A0A516SHE3_9NEIS</name>
<proteinExistence type="predicted"/>
<feature type="region of interest" description="Disordered" evidence="1">
    <location>
        <begin position="12"/>
        <end position="35"/>
    </location>
</feature>
<reference evidence="3" key="1">
    <citation type="submission" date="2019-07" db="EMBL/GenBank/DDBJ databases">
        <title>Chitinimonas sp. nov., isolated from Ny-Alesund, arctica soil.</title>
        <authorList>
            <person name="Xu Q."/>
            <person name="Peng F."/>
        </authorList>
    </citation>
    <scope>NUCLEOTIDE SEQUENCE [LARGE SCALE GENOMIC DNA]</scope>
    <source>
        <strain evidence="3">R3-44</strain>
    </source>
</reference>
<dbReference type="AlphaFoldDB" id="A0A516SHE3"/>
<evidence type="ECO:0000313" key="3">
    <source>
        <dbReference type="Proteomes" id="UP000317550"/>
    </source>
</evidence>
<organism evidence="2 3">
    <name type="scientific">Chitinimonas arctica</name>
    <dbReference type="NCBI Taxonomy" id="2594795"/>
    <lineage>
        <taxon>Bacteria</taxon>
        <taxon>Pseudomonadati</taxon>
        <taxon>Pseudomonadota</taxon>
        <taxon>Betaproteobacteria</taxon>
        <taxon>Neisseriales</taxon>
        <taxon>Chitinibacteraceae</taxon>
        <taxon>Chitinimonas</taxon>
    </lineage>
</organism>
<dbReference type="KEGG" id="cari:FNU76_14995"/>
<keyword evidence="3" id="KW-1185">Reference proteome</keyword>
<dbReference type="Proteomes" id="UP000317550">
    <property type="component" value="Chromosome"/>
</dbReference>
<evidence type="ECO:0000313" key="2">
    <source>
        <dbReference type="EMBL" id="QDQ27555.1"/>
    </source>
</evidence>
<gene>
    <name evidence="2" type="ORF">FNU76_14995</name>
</gene>
<dbReference type="EMBL" id="CP041730">
    <property type="protein sequence ID" value="QDQ27555.1"/>
    <property type="molecule type" value="Genomic_DNA"/>
</dbReference>
<dbReference type="RefSeq" id="WP_144278948.1">
    <property type="nucleotide sequence ID" value="NZ_CP041730.1"/>
</dbReference>
<sequence length="59" mass="6687">MATANFTYHIIPNRPGHRLAPENEALPAGTDSDNDENEWLNHCWDDFFPTPSLVKPGEH</sequence>
<accession>A0A516SHE3</accession>